<evidence type="ECO:0000259" key="2">
    <source>
        <dbReference type="PROSITE" id="PS50954"/>
    </source>
</evidence>
<feature type="compositionally biased region" description="Polar residues" evidence="1">
    <location>
        <begin position="131"/>
        <end position="148"/>
    </location>
</feature>
<evidence type="ECO:0000313" key="5">
    <source>
        <dbReference type="Proteomes" id="UP000663829"/>
    </source>
</evidence>
<feature type="region of interest" description="Disordered" evidence="1">
    <location>
        <begin position="283"/>
        <end position="310"/>
    </location>
</feature>
<feature type="region of interest" description="Disordered" evidence="1">
    <location>
        <begin position="324"/>
        <end position="363"/>
    </location>
</feature>
<feature type="compositionally biased region" description="Polar residues" evidence="1">
    <location>
        <begin position="209"/>
        <end position="220"/>
    </location>
</feature>
<dbReference type="EMBL" id="CAJNOQ010001242">
    <property type="protein sequence ID" value="CAF0879903.1"/>
    <property type="molecule type" value="Genomic_DNA"/>
</dbReference>
<reference evidence="3" key="1">
    <citation type="submission" date="2021-02" db="EMBL/GenBank/DDBJ databases">
        <authorList>
            <person name="Nowell W R."/>
        </authorList>
    </citation>
    <scope>NUCLEOTIDE SEQUENCE</scope>
</reference>
<dbReference type="Pfam" id="PF03020">
    <property type="entry name" value="LEM"/>
    <property type="match status" value="1"/>
</dbReference>
<comment type="caution">
    <text evidence="3">The sequence shown here is derived from an EMBL/GenBank/DDBJ whole genome shotgun (WGS) entry which is preliminary data.</text>
</comment>
<name>A0A813Y688_9BILA</name>
<feature type="region of interest" description="Disordered" evidence="1">
    <location>
        <begin position="87"/>
        <end position="154"/>
    </location>
</feature>
<dbReference type="SMART" id="SM00540">
    <property type="entry name" value="LEM"/>
    <property type="match status" value="1"/>
</dbReference>
<proteinExistence type="predicted"/>
<keyword evidence="5" id="KW-1185">Reference proteome</keyword>
<dbReference type="Proteomes" id="UP000663829">
    <property type="component" value="Unassembled WGS sequence"/>
</dbReference>
<evidence type="ECO:0000313" key="3">
    <source>
        <dbReference type="EMBL" id="CAF0879903.1"/>
    </source>
</evidence>
<evidence type="ECO:0000256" key="1">
    <source>
        <dbReference type="SAM" id="MobiDB-lite"/>
    </source>
</evidence>
<feature type="domain" description="LEM" evidence="2">
    <location>
        <begin position="41"/>
        <end position="85"/>
    </location>
</feature>
<protein>
    <recommendedName>
        <fullName evidence="2">LEM domain-containing protein</fullName>
    </recommendedName>
</protein>
<feature type="region of interest" description="Disordered" evidence="1">
    <location>
        <begin position="406"/>
        <end position="438"/>
    </location>
</feature>
<feature type="compositionally biased region" description="Low complexity" evidence="1">
    <location>
        <begin position="255"/>
        <end position="264"/>
    </location>
</feature>
<feature type="compositionally biased region" description="Basic and acidic residues" evidence="1">
    <location>
        <begin position="351"/>
        <end position="363"/>
    </location>
</feature>
<dbReference type="InterPro" id="IPR011015">
    <property type="entry name" value="LEM/LEM-like_dom_sf"/>
</dbReference>
<dbReference type="Proteomes" id="UP000681722">
    <property type="component" value="Unassembled WGS sequence"/>
</dbReference>
<gene>
    <name evidence="3" type="ORF">GPM918_LOCUS7554</name>
    <name evidence="4" type="ORF">SRO942_LOCUS7554</name>
</gene>
<accession>A0A813Y688</accession>
<sequence>MSSKNELHRKLKEIGYEIGPFASKDTLAIVMRLHSMVVQKGIDVSKLNDLDLRKNLNDYSLHVGPVTSQTRPIYQRKLLEVITHETTEGSEDDIVSEPALNSSTASSSPLRPSAATTAYSSSSTSLRDGITTRSGKLNDISSPTSIPNTDPRVQLTRIDISDNLGISPSYPKLLSKQTLQEVTSPLSSNLSRSSADNTTPSSPLKRYSSGINANNNQDELPNTPPRPAIRPTGGTTYGLRDPYNFQNDDYKSVASTNRPTTTYTSTFTRSNLESKSSNDILLTNPSQSAPKTHFSSMSTANNTPRYENFDDLNTNTIHRRTHEATTNIESRPSKYSSSQPKKVIFSDENFPGDKTDLSGEKSTGDKMDMVEAAKDKGKNTELPIQFGFREHTTKIEKMMNKLKLELREENENRQRSQSAPETNNERSMYTHEGTSRGDKSLFDRNLVYNNGERLDEVLTSNGNEIIYYDYMRECIRLINNVDKNINQQSRSQQELTLDFKNGFIV</sequence>
<feature type="compositionally biased region" description="Polar residues" evidence="1">
    <location>
        <begin position="415"/>
        <end position="427"/>
    </location>
</feature>
<dbReference type="CDD" id="cd12934">
    <property type="entry name" value="LEM"/>
    <property type="match status" value="1"/>
</dbReference>
<dbReference type="FunFam" id="1.10.720.40:FF:000001">
    <property type="entry name" value="LEM domain containing 2, isoform CRA_a"/>
    <property type="match status" value="1"/>
</dbReference>
<dbReference type="Gene3D" id="1.10.720.40">
    <property type="match status" value="1"/>
</dbReference>
<organism evidence="3 5">
    <name type="scientific">Didymodactylos carnosus</name>
    <dbReference type="NCBI Taxonomy" id="1234261"/>
    <lineage>
        <taxon>Eukaryota</taxon>
        <taxon>Metazoa</taxon>
        <taxon>Spiralia</taxon>
        <taxon>Gnathifera</taxon>
        <taxon>Rotifera</taxon>
        <taxon>Eurotatoria</taxon>
        <taxon>Bdelloidea</taxon>
        <taxon>Philodinida</taxon>
        <taxon>Philodinidae</taxon>
        <taxon>Didymodactylos</taxon>
    </lineage>
</organism>
<dbReference type="InterPro" id="IPR003887">
    <property type="entry name" value="LEM_dom"/>
</dbReference>
<dbReference type="EMBL" id="CAJOBC010001242">
    <property type="protein sequence ID" value="CAF3666258.1"/>
    <property type="molecule type" value="Genomic_DNA"/>
</dbReference>
<dbReference type="OrthoDB" id="10015574at2759"/>
<evidence type="ECO:0000313" key="4">
    <source>
        <dbReference type="EMBL" id="CAF3666258.1"/>
    </source>
</evidence>
<feature type="compositionally biased region" description="Low complexity" evidence="1">
    <location>
        <begin position="96"/>
        <end position="125"/>
    </location>
</feature>
<feature type="compositionally biased region" description="Polar residues" evidence="1">
    <location>
        <begin position="324"/>
        <end position="340"/>
    </location>
</feature>
<dbReference type="PROSITE" id="PS50954">
    <property type="entry name" value="LEM"/>
    <property type="match status" value="1"/>
</dbReference>
<dbReference type="SUPFAM" id="SSF63451">
    <property type="entry name" value="LEM domain"/>
    <property type="match status" value="1"/>
</dbReference>
<feature type="region of interest" description="Disordered" evidence="1">
    <location>
        <begin position="184"/>
        <end position="264"/>
    </location>
</feature>
<feature type="compositionally biased region" description="Low complexity" evidence="1">
    <location>
        <begin position="184"/>
        <end position="194"/>
    </location>
</feature>
<dbReference type="AlphaFoldDB" id="A0A813Y688"/>